<evidence type="ECO:0008006" key="3">
    <source>
        <dbReference type="Google" id="ProtNLM"/>
    </source>
</evidence>
<dbReference type="Proteomes" id="UP001596545">
    <property type="component" value="Unassembled WGS sequence"/>
</dbReference>
<dbReference type="AlphaFoldDB" id="A0ABD6AH23"/>
<organism evidence="1 2">
    <name type="scientific">Halorubrum rutilum</name>
    <dbReference type="NCBI Taxonomy" id="1364933"/>
    <lineage>
        <taxon>Archaea</taxon>
        <taxon>Methanobacteriati</taxon>
        <taxon>Methanobacteriota</taxon>
        <taxon>Stenosarchaea group</taxon>
        <taxon>Halobacteria</taxon>
        <taxon>Halobacteriales</taxon>
        <taxon>Haloferacaceae</taxon>
        <taxon>Halorubrum</taxon>
    </lineage>
</organism>
<comment type="caution">
    <text evidence="1">The sequence shown here is derived from an EMBL/GenBank/DDBJ whole genome shotgun (WGS) entry which is preliminary data.</text>
</comment>
<evidence type="ECO:0000313" key="2">
    <source>
        <dbReference type="Proteomes" id="UP001596545"/>
    </source>
</evidence>
<dbReference type="EMBL" id="JBHTBL010000001">
    <property type="protein sequence ID" value="MFC7323247.1"/>
    <property type="molecule type" value="Genomic_DNA"/>
</dbReference>
<sequence length="439" mass="46156">MTTYGNPARIFVDVEGGGIGALNLDTAQKIVLFGAGDPGSGSAQTNDPTQVSGPGELASTFGADSELVELFRGAAANGVAYSMMYGVMPAKQSVTGEAIAGGSGELGNAPILEDTAEITVQNTTAGQEATPVWRYESPPQTGDLADDEVAVNPFSGEVEAGDTDDYEVDYKYYQWQDAFDAATGVIQEQEEGLWYVRSEAESIISDAIATAVPLRENQWKMVRVAGDAQPNATAADGSASIDVDAYADNLDNDALFVTGPVRQANSSYTVSGEVAGVFGGVDTDESVIGQTLTGVGELTQTLNVPDQEALEDEGVIPLSNAGAVSIEGNLSTSTATGWTRSYFARRLADQLILAARAIGRATRGDIANDDTTRLIESRLGDEIVDLVDDGVLEPNSRTETNWFVTAVEDDANPRKLNVSFGFTPEGIVDTIEFSATINT</sequence>
<name>A0ABD6AH23_9EURY</name>
<protein>
    <recommendedName>
        <fullName evidence="3">Tail sheath protein subtilisin-like domain-containing protein</fullName>
    </recommendedName>
</protein>
<gene>
    <name evidence="1" type="ORF">ACFQMF_01505</name>
</gene>
<evidence type="ECO:0000313" key="1">
    <source>
        <dbReference type="EMBL" id="MFC7323247.1"/>
    </source>
</evidence>
<reference evidence="1 2" key="1">
    <citation type="journal article" date="2019" name="Int. J. Syst. Evol. Microbiol.">
        <title>The Global Catalogue of Microorganisms (GCM) 10K type strain sequencing project: providing services to taxonomists for standard genome sequencing and annotation.</title>
        <authorList>
            <consortium name="The Broad Institute Genomics Platform"/>
            <consortium name="The Broad Institute Genome Sequencing Center for Infectious Disease"/>
            <person name="Wu L."/>
            <person name="Ma J."/>
        </authorList>
    </citation>
    <scope>NUCLEOTIDE SEQUENCE [LARGE SCALE GENOMIC DNA]</scope>
    <source>
        <strain evidence="1 2">CGMCC 1.12554</strain>
    </source>
</reference>
<accession>A0ABD6AH23</accession>
<dbReference type="RefSeq" id="WP_256407347.1">
    <property type="nucleotide sequence ID" value="NZ_JANHDN010000001.1"/>
</dbReference>
<proteinExistence type="predicted"/>
<keyword evidence="2" id="KW-1185">Reference proteome</keyword>